<evidence type="ECO:0000313" key="1">
    <source>
        <dbReference type="Ensembl" id="ENSHHUP00000030907.1"/>
    </source>
</evidence>
<proteinExistence type="predicted"/>
<dbReference type="Proteomes" id="UP000314982">
    <property type="component" value="Unassembled WGS sequence"/>
</dbReference>
<organism evidence="1 2">
    <name type="scientific">Hucho hucho</name>
    <name type="common">huchen</name>
    <dbReference type="NCBI Taxonomy" id="62062"/>
    <lineage>
        <taxon>Eukaryota</taxon>
        <taxon>Metazoa</taxon>
        <taxon>Chordata</taxon>
        <taxon>Craniata</taxon>
        <taxon>Vertebrata</taxon>
        <taxon>Euteleostomi</taxon>
        <taxon>Actinopterygii</taxon>
        <taxon>Neopterygii</taxon>
        <taxon>Teleostei</taxon>
        <taxon>Protacanthopterygii</taxon>
        <taxon>Salmoniformes</taxon>
        <taxon>Salmonidae</taxon>
        <taxon>Salmoninae</taxon>
        <taxon>Hucho</taxon>
    </lineage>
</organism>
<dbReference type="AlphaFoldDB" id="A0A4W5LXZ4"/>
<sequence>LEMTTPGRKSQSTVTGRSTIANKIMMEDQDTSATSNSENAFGNSSELQEELLSVMDKMMSPSFKGIIDLEKFQYGTGRRQTPLFQTWPTSQLAVSSKLYEAYNHDRTLKWAILQELAHTTNTDLSMVHLSCWLYQPYIDNRAKLLLEGLLLETGHRPI</sequence>
<dbReference type="PRINTS" id="PR02040">
    <property type="entry name" value="CDK2IP"/>
</dbReference>
<dbReference type="GeneTree" id="ENSGT00390000015784"/>
<evidence type="ECO:0000313" key="2">
    <source>
        <dbReference type="Proteomes" id="UP000314982"/>
    </source>
</evidence>
<accession>A0A4W5LXZ4</accession>
<dbReference type="Ensembl" id="ENSHHUT00000032190.1">
    <property type="protein sequence ID" value="ENSHHUP00000030907.1"/>
    <property type="gene ID" value="ENSHHUG00000019659.1"/>
</dbReference>
<dbReference type="InterPro" id="IPR023250">
    <property type="entry name" value="Cyclin-dep_Kinase_2_interact"/>
</dbReference>
<protein>
    <submittedName>
        <fullName evidence="1">Cyclin dependent kinase 2 interacting protein</fullName>
    </submittedName>
</protein>
<reference evidence="1" key="2">
    <citation type="submission" date="2025-08" db="UniProtKB">
        <authorList>
            <consortium name="Ensembl"/>
        </authorList>
    </citation>
    <scope>IDENTIFICATION</scope>
</reference>
<reference evidence="2" key="1">
    <citation type="submission" date="2018-06" db="EMBL/GenBank/DDBJ databases">
        <title>Genome assembly of Danube salmon.</title>
        <authorList>
            <person name="Macqueen D.J."/>
            <person name="Gundappa M.K."/>
        </authorList>
    </citation>
    <scope>NUCLEOTIDE SEQUENCE [LARGE SCALE GENOMIC DNA]</scope>
</reference>
<keyword evidence="2" id="KW-1185">Reference proteome</keyword>
<name>A0A4W5LXZ4_9TELE</name>
<dbReference type="STRING" id="62062.ENSHHUP00000030907"/>
<reference evidence="1" key="3">
    <citation type="submission" date="2025-09" db="UniProtKB">
        <authorList>
            <consortium name="Ensembl"/>
        </authorList>
    </citation>
    <scope>IDENTIFICATION</scope>
</reference>